<evidence type="ECO:0000313" key="1">
    <source>
        <dbReference type="EnsemblPlants" id="TuG1812G0700001722.01.T01.cds310027"/>
    </source>
</evidence>
<evidence type="ECO:0000313" key="2">
    <source>
        <dbReference type="Proteomes" id="UP000015106"/>
    </source>
</evidence>
<reference evidence="1" key="2">
    <citation type="submission" date="2018-03" db="EMBL/GenBank/DDBJ databases">
        <title>The Triticum urartu genome reveals the dynamic nature of wheat genome evolution.</title>
        <authorList>
            <person name="Ling H."/>
            <person name="Ma B."/>
            <person name="Shi X."/>
            <person name="Liu H."/>
            <person name="Dong L."/>
            <person name="Sun H."/>
            <person name="Cao Y."/>
            <person name="Gao Q."/>
            <person name="Zheng S."/>
            <person name="Li Y."/>
            <person name="Yu Y."/>
            <person name="Du H."/>
            <person name="Qi M."/>
            <person name="Li Y."/>
            <person name="Yu H."/>
            <person name="Cui Y."/>
            <person name="Wang N."/>
            <person name="Chen C."/>
            <person name="Wu H."/>
            <person name="Zhao Y."/>
            <person name="Zhang J."/>
            <person name="Li Y."/>
            <person name="Zhou W."/>
            <person name="Zhang B."/>
            <person name="Hu W."/>
            <person name="Eijk M."/>
            <person name="Tang J."/>
            <person name="Witsenboer H."/>
            <person name="Zhao S."/>
            <person name="Li Z."/>
            <person name="Zhang A."/>
            <person name="Wang D."/>
            <person name="Liang C."/>
        </authorList>
    </citation>
    <scope>NUCLEOTIDE SEQUENCE [LARGE SCALE GENOMIC DNA]</scope>
    <source>
        <strain evidence="1">cv. G1812</strain>
    </source>
</reference>
<dbReference type="Gramene" id="TuG1812G0700001722.01.T01">
    <property type="protein sequence ID" value="TuG1812G0700001722.01.T01.cds310027"/>
    <property type="gene ID" value="TuG1812G0700001722.01"/>
</dbReference>
<dbReference type="AlphaFoldDB" id="A0A8R7R045"/>
<dbReference type="EnsemblPlants" id="TuG1812G0700001722.01.T01">
    <property type="protein sequence ID" value="TuG1812G0700001722.01.T01.cds310027"/>
    <property type="gene ID" value="TuG1812G0700001722.01"/>
</dbReference>
<organism evidence="1 2">
    <name type="scientific">Triticum urartu</name>
    <name type="common">Red wild einkorn</name>
    <name type="synonym">Crithodium urartu</name>
    <dbReference type="NCBI Taxonomy" id="4572"/>
    <lineage>
        <taxon>Eukaryota</taxon>
        <taxon>Viridiplantae</taxon>
        <taxon>Streptophyta</taxon>
        <taxon>Embryophyta</taxon>
        <taxon>Tracheophyta</taxon>
        <taxon>Spermatophyta</taxon>
        <taxon>Magnoliopsida</taxon>
        <taxon>Liliopsida</taxon>
        <taxon>Poales</taxon>
        <taxon>Poaceae</taxon>
        <taxon>BOP clade</taxon>
        <taxon>Pooideae</taxon>
        <taxon>Triticodae</taxon>
        <taxon>Triticeae</taxon>
        <taxon>Triticinae</taxon>
        <taxon>Triticum</taxon>
    </lineage>
</organism>
<reference evidence="1" key="3">
    <citation type="submission" date="2022-06" db="UniProtKB">
        <authorList>
            <consortium name="EnsemblPlants"/>
        </authorList>
    </citation>
    <scope>IDENTIFICATION</scope>
</reference>
<keyword evidence="2" id="KW-1185">Reference proteome</keyword>
<accession>A0A8R7R045</accession>
<dbReference type="Proteomes" id="UP000015106">
    <property type="component" value="Chromosome 7"/>
</dbReference>
<protein>
    <submittedName>
        <fullName evidence="1">Uncharacterized protein</fullName>
    </submittedName>
</protein>
<name>A0A8R7R045_TRIUA</name>
<proteinExistence type="predicted"/>
<sequence length="71" mass="8032">FHAVTCGHFIVLKLIRRGAGHSNERIVQVRVPSGCLDKNTAIISEVFDVLGQEGAKPHIRRDRLLWSLPFR</sequence>
<reference evidence="2" key="1">
    <citation type="journal article" date="2013" name="Nature">
        <title>Draft genome of the wheat A-genome progenitor Triticum urartu.</title>
        <authorList>
            <person name="Ling H.Q."/>
            <person name="Zhao S."/>
            <person name="Liu D."/>
            <person name="Wang J."/>
            <person name="Sun H."/>
            <person name="Zhang C."/>
            <person name="Fan H."/>
            <person name="Li D."/>
            <person name="Dong L."/>
            <person name="Tao Y."/>
            <person name="Gao C."/>
            <person name="Wu H."/>
            <person name="Li Y."/>
            <person name="Cui Y."/>
            <person name="Guo X."/>
            <person name="Zheng S."/>
            <person name="Wang B."/>
            <person name="Yu K."/>
            <person name="Liang Q."/>
            <person name="Yang W."/>
            <person name="Lou X."/>
            <person name="Chen J."/>
            <person name="Feng M."/>
            <person name="Jian J."/>
            <person name="Zhang X."/>
            <person name="Luo G."/>
            <person name="Jiang Y."/>
            <person name="Liu J."/>
            <person name="Wang Z."/>
            <person name="Sha Y."/>
            <person name="Zhang B."/>
            <person name="Wu H."/>
            <person name="Tang D."/>
            <person name="Shen Q."/>
            <person name="Xue P."/>
            <person name="Zou S."/>
            <person name="Wang X."/>
            <person name="Liu X."/>
            <person name="Wang F."/>
            <person name="Yang Y."/>
            <person name="An X."/>
            <person name="Dong Z."/>
            <person name="Zhang K."/>
            <person name="Zhang X."/>
            <person name="Luo M.C."/>
            <person name="Dvorak J."/>
            <person name="Tong Y."/>
            <person name="Wang J."/>
            <person name="Yang H."/>
            <person name="Li Z."/>
            <person name="Wang D."/>
            <person name="Zhang A."/>
            <person name="Wang J."/>
        </authorList>
    </citation>
    <scope>NUCLEOTIDE SEQUENCE</scope>
    <source>
        <strain evidence="2">cv. G1812</strain>
    </source>
</reference>